<evidence type="ECO:0000256" key="6">
    <source>
        <dbReference type="ARBA" id="ARBA00022989"/>
    </source>
</evidence>
<feature type="transmembrane region" description="Helical" evidence="8">
    <location>
        <begin position="79"/>
        <end position="101"/>
    </location>
</feature>
<dbReference type="RefSeq" id="WP_222158746.1">
    <property type="nucleotide sequence ID" value="NZ_CP081864.1"/>
</dbReference>
<name>A0ABX9AKG8_9ENTR</name>
<dbReference type="EMBL" id="CP081864">
    <property type="protein sequence ID" value="QZN95668.1"/>
    <property type="molecule type" value="Genomic_DNA"/>
</dbReference>
<organism evidence="11 12">
    <name type="scientific">Symbiopectobacterium purcellii</name>
    <dbReference type="NCBI Taxonomy" id="2871826"/>
    <lineage>
        <taxon>Bacteria</taxon>
        <taxon>Pseudomonadati</taxon>
        <taxon>Pseudomonadota</taxon>
        <taxon>Gammaproteobacteria</taxon>
        <taxon>Enterobacterales</taxon>
        <taxon>Enterobacteriaceae</taxon>
    </lineage>
</organism>
<dbReference type="InterPro" id="IPR000917">
    <property type="entry name" value="Sulfatase_N"/>
</dbReference>
<feature type="transmembrane region" description="Helical" evidence="8">
    <location>
        <begin position="121"/>
        <end position="143"/>
    </location>
</feature>
<evidence type="ECO:0000256" key="3">
    <source>
        <dbReference type="ARBA" id="ARBA00022519"/>
    </source>
</evidence>
<evidence type="ECO:0000256" key="7">
    <source>
        <dbReference type="ARBA" id="ARBA00023136"/>
    </source>
</evidence>
<evidence type="ECO:0000256" key="1">
    <source>
        <dbReference type="ARBA" id="ARBA00004429"/>
    </source>
</evidence>
<evidence type="ECO:0000259" key="9">
    <source>
        <dbReference type="Pfam" id="PF00884"/>
    </source>
</evidence>
<evidence type="ECO:0000313" key="12">
    <source>
        <dbReference type="Proteomes" id="UP000825886"/>
    </source>
</evidence>
<evidence type="ECO:0000256" key="4">
    <source>
        <dbReference type="ARBA" id="ARBA00022679"/>
    </source>
</evidence>
<keyword evidence="5 8" id="KW-0812">Transmembrane</keyword>
<dbReference type="PANTHER" id="PTHR30443">
    <property type="entry name" value="INNER MEMBRANE PROTEIN"/>
    <property type="match status" value="1"/>
</dbReference>
<dbReference type="Proteomes" id="UP000825886">
    <property type="component" value="Chromosome"/>
</dbReference>
<keyword evidence="2" id="KW-1003">Cell membrane</keyword>
<dbReference type="NCBIfam" id="NF028537">
    <property type="entry name" value="P_eth_NH2_trans"/>
    <property type="match status" value="1"/>
</dbReference>
<feature type="transmembrane region" description="Helical" evidence="8">
    <location>
        <begin position="51"/>
        <end position="72"/>
    </location>
</feature>
<keyword evidence="12" id="KW-1185">Reference proteome</keyword>
<evidence type="ECO:0000313" key="11">
    <source>
        <dbReference type="EMBL" id="QZN95668.1"/>
    </source>
</evidence>
<dbReference type="InterPro" id="IPR012549">
    <property type="entry name" value="EptA-like_N"/>
</dbReference>
<proteinExistence type="predicted"/>
<evidence type="ECO:0000256" key="8">
    <source>
        <dbReference type="SAM" id="Phobius"/>
    </source>
</evidence>
<dbReference type="PANTHER" id="PTHR30443:SF0">
    <property type="entry name" value="PHOSPHOETHANOLAMINE TRANSFERASE EPTA"/>
    <property type="match status" value="1"/>
</dbReference>
<evidence type="ECO:0000259" key="10">
    <source>
        <dbReference type="Pfam" id="PF08019"/>
    </source>
</evidence>
<evidence type="ECO:0000256" key="2">
    <source>
        <dbReference type="ARBA" id="ARBA00022475"/>
    </source>
</evidence>
<gene>
    <name evidence="11" type="primary">eptA</name>
    <name evidence="11" type="ORF">K6K13_21380</name>
</gene>
<dbReference type="Pfam" id="PF08019">
    <property type="entry name" value="EptA_B_N"/>
    <property type="match status" value="1"/>
</dbReference>
<feature type="transmembrane region" description="Helical" evidence="8">
    <location>
        <begin position="155"/>
        <end position="177"/>
    </location>
</feature>
<feature type="domain" description="Phosphoethanolamine transferase N-terminal" evidence="10">
    <location>
        <begin position="59"/>
        <end position="210"/>
    </location>
</feature>
<keyword evidence="7 8" id="KW-0472">Membrane</keyword>
<keyword evidence="4 11" id="KW-0808">Transferase</keyword>
<dbReference type="InterPro" id="IPR017850">
    <property type="entry name" value="Alkaline_phosphatase_core_sf"/>
</dbReference>
<evidence type="ECO:0000256" key="5">
    <source>
        <dbReference type="ARBA" id="ARBA00022692"/>
    </source>
</evidence>
<feature type="transmembrane region" description="Helical" evidence="8">
    <location>
        <begin position="12"/>
        <end position="31"/>
    </location>
</feature>
<dbReference type="InterPro" id="IPR040423">
    <property type="entry name" value="PEA_transferase"/>
</dbReference>
<dbReference type="CDD" id="cd16017">
    <property type="entry name" value="LptA"/>
    <property type="match status" value="1"/>
</dbReference>
<comment type="subcellular location">
    <subcellularLocation>
        <location evidence="1">Cell inner membrane</location>
        <topology evidence="1">Multi-pass membrane protein</topology>
    </subcellularLocation>
</comment>
<keyword evidence="3" id="KW-0997">Cell inner membrane</keyword>
<accession>A0ABX9AKG8</accession>
<dbReference type="Pfam" id="PF00884">
    <property type="entry name" value="Sulfatase"/>
    <property type="match status" value="1"/>
</dbReference>
<dbReference type="InterPro" id="IPR058130">
    <property type="entry name" value="PEA_transf_C"/>
</dbReference>
<protein>
    <submittedName>
        <fullName evidence="11">Phosphoethanolamine transferase EptA</fullName>
    </submittedName>
</protein>
<sequence length="549" mass="61478">MKIRFTLSRPEWTSIGYVLFFSAFITLVQNIAYYRQTLHLLDFSQRTTLPFFLSMPLVIFAVLNIVFTLFAIPYLRQWAIAALLIAGASVQYFMLNYSIIIDRTMIQNVMETNVSESVDLFTPQLALWVLLVGVLPAGFALWVKIKPTALTAISIGQRFLIIALSLLTILLVAALFYKDYASLMRNNKELVKSITPSNVIAANLSYVKHRALANQPLVQIGLDAHQGPRPANANGKKNLIILVVGETARAENFSLGGYGKETNPQLKKANVIYFPHTQSCGTSTGVSVPCMFSNMPRTQYDAALASHQEGLLDIVQRAGINVLWQENDGGCKGVCNRVPNKDVPSIAAPGLCSGGEFYDEALFTGVEDHINQLNSDAIIVLHMIGSHGPAYYRRYPDAFKQFTPTCDTNQIQNCSRDALTNTYDNTLLYLDNTVNNAIELLKHHQDKFNTALVYLSDHGESLGEDGVYLHSMPYAVAPSQQTHIPMLMWLSHDYQQQFAVQETCLRQRAQTQSYSQDNLFHTILGMLNVTTNEYQPEWDILKGCRDRRA</sequence>
<dbReference type="SUPFAM" id="SSF53649">
    <property type="entry name" value="Alkaline phosphatase-like"/>
    <property type="match status" value="1"/>
</dbReference>
<dbReference type="GO" id="GO:0016740">
    <property type="term" value="F:transferase activity"/>
    <property type="evidence" value="ECO:0007669"/>
    <property type="project" value="UniProtKB-KW"/>
</dbReference>
<reference evidence="11 12" key="1">
    <citation type="submission" date="2021-08" db="EMBL/GenBank/DDBJ databases">
        <title>Culture and genomic analysis of Symbiopectobacterium purcellii sp. nov. gen. nov., isolated from the leafhopper Empoasca decipiens.</title>
        <authorList>
            <person name="Nadal-Jimenez P."/>
            <person name="Siozios S."/>
            <person name="Halliday N."/>
            <person name="Camara M."/>
            <person name="Hurst G.D.D."/>
        </authorList>
    </citation>
    <scope>NUCLEOTIDE SEQUENCE [LARGE SCALE GENOMIC DNA]</scope>
    <source>
        <strain evidence="11 12">SyEd1</strain>
    </source>
</reference>
<keyword evidence="6 8" id="KW-1133">Transmembrane helix</keyword>
<feature type="domain" description="Sulfatase N-terminal" evidence="9">
    <location>
        <begin position="240"/>
        <end position="528"/>
    </location>
</feature>
<dbReference type="NCBIfam" id="NF008619">
    <property type="entry name" value="PRK11598.1"/>
    <property type="match status" value="1"/>
</dbReference>
<dbReference type="Gene3D" id="3.40.720.10">
    <property type="entry name" value="Alkaline Phosphatase, subunit A"/>
    <property type="match status" value="1"/>
</dbReference>